<evidence type="ECO:0000259" key="9">
    <source>
        <dbReference type="Pfam" id="PF01648"/>
    </source>
</evidence>
<accession>A0A6H2EM40</accession>
<dbReference type="InterPro" id="IPR002582">
    <property type="entry name" value="ACPS"/>
</dbReference>
<dbReference type="AlphaFoldDB" id="A0A6H2EM40"/>
<evidence type="ECO:0000256" key="2">
    <source>
        <dbReference type="ARBA" id="ARBA00022679"/>
    </source>
</evidence>
<evidence type="ECO:0000256" key="3">
    <source>
        <dbReference type="ARBA" id="ARBA00022723"/>
    </source>
</evidence>
<keyword evidence="3 8" id="KW-0479">Metal-binding</keyword>
<dbReference type="RefSeq" id="WP_168918076.1">
    <property type="nucleotide sequence ID" value="NZ_CP050804.1"/>
</dbReference>
<dbReference type="GO" id="GO:0008897">
    <property type="term" value="F:holo-[acyl-carrier-protein] synthase activity"/>
    <property type="evidence" value="ECO:0007669"/>
    <property type="project" value="UniProtKB-UniRule"/>
</dbReference>
<dbReference type="Gene3D" id="3.90.470.20">
    <property type="entry name" value="4'-phosphopantetheinyl transferase domain"/>
    <property type="match status" value="1"/>
</dbReference>
<keyword evidence="5 8" id="KW-0460">Magnesium</keyword>
<comment type="subcellular location">
    <subcellularLocation>
        <location evidence="8">Cytoplasm</location>
    </subcellularLocation>
</comment>
<dbReference type="InterPro" id="IPR008278">
    <property type="entry name" value="4-PPantetheinyl_Trfase_dom"/>
</dbReference>
<keyword evidence="8" id="KW-0963">Cytoplasm</keyword>
<evidence type="ECO:0000256" key="7">
    <source>
        <dbReference type="ARBA" id="ARBA00023160"/>
    </source>
</evidence>
<comment type="function">
    <text evidence="8">Transfers the 4'-phosphopantetheine moiety from coenzyme A to a Ser of acyl-carrier-protein.</text>
</comment>
<keyword evidence="4 8" id="KW-0276">Fatty acid metabolism</keyword>
<dbReference type="NCBIfam" id="TIGR00556">
    <property type="entry name" value="pantethn_trn"/>
    <property type="match status" value="1"/>
</dbReference>
<dbReference type="EC" id="2.7.8.7" evidence="8"/>
<keyword evidence="2 8" id="KW-0808">Transferase</keyword>
<keyword evidence="1 8" id="KW-0444">Lipid biosynthesis</keyword>
<dbReference type="Proteomes" id="UP000502298">
    <property type="component" value="Chromosome"/>
</dbReference>
<evidence type="ECO:0000256" key="4">
    <source>
        <dbReference type="ARBA" id="ARBA00022832"/>
    </source>
</evidence>
<evidence type="ECO:0000256" key="1">
    <source>
        <dbReference type="ARBA" id="ARBA00022516"/>
    </source>
</evidence>
<evidence type="ECO:0000256" key="5">
    <source>
        <dbReference type="ARBA" id="ARBA00022842"/>
    </source>
</evidence>
<dbReference type="KEGG" id="arca:HC352_06220"/>
<dbReference type="SUPFAM" id="SSF56214">
    <property type="entry name" value="4'-phosphopantetheinyl transferase"/>
    <property type="match status" value="1"/>
</dbReference>
<organism evidence="10 11">
    <name type="scientific">Arcanobacterium buesumense</name>
    <dbReference type="NCBI Taxonomy" id="2722751"/>
    <lineage>
        <taxon>Bacteria</taxon>
        <taxon>Bacillati</taxon>
        <taxon>Actinomycetota</taxon>
        <taxon>Actinomycetes</taxon>
        <taxon>Actinomycetales</taxon>
        <taxon>Actinomycetaceae</taxon>
        <taxon>Arcanobacterium</taxon>
    </lineage>
</organism>
<feature type="binding site" evidence="8">
    <location>
        <position position="28"/>
    </location>
    <ligand>
        <name>Mg(2+)</name>
        <dbReference type="ChEBI" id="CHEBI:18420"/>
    </ligand>
</feature>
<feature type="domain" description="4'-phosphopantetheinyl transferase" evidence="9">
    <location>
        <begin position="24"/>
        <end position="148"/>
    </location>
</feature>
<reference evidence="10 11" key="1">
    <citation type="submission" date="2020-03" db="EMBL/GenBank/DDBJ databases">
        <title>Complete genome of Arcanobacterium buesumensis sp. nov. strain 2701.</title>
        <authorList>
            <person name="Borowiak M."/>
            <person name="Alssahen M."/>
            <person name="Laemmler C."/>
            <person name="Malorny B."/>
            <person name="Hassan A."/>
            <person name="Prenger-Berninghoff E."/>
            <person name="Ploetz M."/>
            <person name="Abdulmawjood A."/>
        </authorList>
    </citation>
    <scope>NUCLEOTIDE SEQUENCE [LARGE SCALE GENOMIC DNA]</scope>
    <source>
        <strain evidence="10 11">2701</strain>
    </source>
</reference>
<evidence type="ECO:0000313" key="11">
    <source>
        <dbReference type="Proteomes" id="UP000502298"/>
    </source>
</evidence>
<sequence length="154" mass="16490">MDHQQIFRDLGAAALATAGRPLSGIGIDLVAISHFSGQLAQPGSSFRTIFTAREQRACLVAADPDASFAARWAAREAFIKAWSQALYGHQPAIADTVEVFSQIEVLLDAWHRPALVLSGEVKEAFECSLPPAQICISLSHDGNYAAAIAVICQQ</sequence>
<dbReference type="Pfam" id="PF01648">
    <property type="entry name" value="ACPS"/>
    <property type="match status" value="1"/>
</dbReference>
<feature type="binding site" evidence="8">
    <location>
        <position position="76"/>
    </location>
    <ligand>
        <name>Mg(2+)</name>
        <dbReference type="ChEBI" id="CHEBI:18420"/>
    </ligand>
</feature>
<keyword evidence="7 8" id="KW-0275">Fatty acid biosynthesis</keyword>
<dbReference type="EMBL" id="CP050804">
    <property type="protein sequence ID" value="QJC22145.1"/>
    <property type="molecule type" value="Genomic_DNA"/>
</dbReference>
<protein>
    <recommendedName>
        <fullName evidence="8">Holo-[acyl-carrier-protein] synthase</fullName>
        <shortName evidence="8">Holo-ACP synthase</shortName>
        <ecNumber evidence="8">2.7.8.7</ecNumber>
    </recommendedName>
    <alternativeName>
        <fullName evidence="8">4'-phosphopantetheinyl transferase AcpS</fullName>
    </alternativeName>
</protein>
<dbReference type="InterPro" id="IPR037143">
    <property type="entry name" value="4-PPantetheinyl_Trfase_dom_sf"/>
</dbReference>
<dbReference type="GO" id="GO:0000287">
    <property type="term" value="F:magnesium ion binding"/>
    <property type="evidence" value="ECO:0007669"/>
    <property type="project" value="UniProtKB-UniRule"/>
</dbReference>
<proteinExistence type="inferred from homology"/>
<gene>
    <name evidence="8" type="primary">acpS</name>
    <name evidence="10" type="ORF">HC352_06220</name>
</gene>
<evidence type="ECO:0000256" key="8">
    <source>
        <dbReference type="HAMAP-Rule" id="MF_00101"/>
    </source>
</evidence>
<dbReference type="HAMAP" id="MF_00101">
    <property type="entry name" value="AcpS"/>
    <property type="match status" value="1"/>
</dbReference>
<dbReference type="GO" id="GO:0005737">
    <property type="term" value="C:cytoplasm"/>
    <property type="evidence" value="ECO:0007669"/>
    <property type="project" value="UniProtKB-SubCell"/>
</dbReference>
<keyword evidence="6 8" id="KW-0443">Lipid metabolism</keyword>
<dbReference type="NCBIfam" id="NF000831">
    <property type="entry name" value="PRK00070.3-1"/>
    <property type="match status" value="1"/>
</dbReference>
<evidence type="ECO:0000256" key="6">
    <source>
        <dbReference type="ARBA" id="ARBA00023098"/>
    </source>
</evidence>
<comment type="similarity">
    <text evidence="8">Belongs to the P-Pant transferase superfamily. AcpS family.</text>
</comment>
<comment type="cofactor">
    <cofactor evidence="8">
        <name>Mg(2+)</name>
        <dbReference type="ChEBI" id="CHEBI:18420"/>
    </cofactor>
</comment>
<keyword evidence="11" id="KW-1185">Reference proteome</keyword>
<dbReference type="InterPro" id="IPR004568">
    <property type="entry name" value="Ppantetheine-prot_Trfase_dom"/>
</dbReference>
<dbReference type="GO" id="GO:0006633">
    <property type="term" value="P:fatty acid biosynthetic process"/>
    <property type="evidence" value="ECO:0007669"/>
    <property type="project" value="UniProtKB-UniRule"/>
</dbReference>
<name>A0A6H2EM40_9ACTO</name>
<evidence type="ECO:0000313" key="10">
    <source>
        <dbReference type="EMBL" id="QJC22145.1"/>
    </source>
</evidence>
<comment type="catalytic activity">
    <reaction evidence="8">
        <text>apo-[ACP] + CoA = holo-[ACP] + adenosine 3',5'-bisphosphate + H(+)</text>
        <dbReference type="Rhea" id="RHEA:12068"/>
        <dbReference type="Rhea" id="RHEA-COMP:9685"/>
        <dbReference type="Rhea" id="RHEA-COMP:9690"/>
        <dbReference type="ChEBI" id="CHEBI:15378"/>
        <dbReference type="ChEBI" id="CHEBI:29999"/>
        <dbReference type="ChEBI" id="CHEBI:57287"/>
        <dbReference type="ChEBI" id="CHEBI:58343"/>
        <dbReference type="ChEBI" id="CHEBI:64479"/>
        <dbReference type="EC" id="2.7.8.7"/>
    </reaction>
</comment>